<evidence type="ECO:0008006" key="4">
    <source>
        <dbReference type="Google" id="ProtNLM"/>
    </source>
</evidence>
<feature type="signal peptide" evidence="1">
    <location>
        <begin position="1"/>
        <end position="19"/>
    </location>
</feature>
<accession>A0ABW1LR34</accession>
<organism evidence="2 3">
    <name type="scientific">Nocardioides hankookensis</name>
    <dbReference type="NCBI Taxonomy" id="443157"/>
    <lineage>
        <taxon>Bacteria</taxon>
        <taxon>Bacillati</taxon>
        <taxon>Actinomycetota</taxon>
        <taxon>Actinomycetes</taxon>
        <taxon>Propionibacteriales</taxon>
        <taxon>Nocardioidaceae</taxon>
        <taxon>Nocardioides</taxon>
    </lineage>
</organism>
<evidence type="ECO:0000256" key="1">
    <source>
        <dbReference type="SAM" id="SignalP"/>
    </source>
</evidence>
<sequence>MRRGAAALLVAVSALGALVGCGSDPADPVSTYGEGPKPTDDALPVASGRALAAVAIGHLRPDQVDSVGGFVGGAGETVLIRLDGARSTLYLSTISPDYHVARGSCAEERRHLGRRDLLLSCVETSDSLTAVTSSGSGRGHAVLGYRNTDAGRAAAWVEPSFDDDAAQRLVESLLSDSRIGYRTTPEAMALGKDLDQYEDMHVTTSIEQVD</sequence>
<evidence type="ECO:0000313" key="2">
    <source>
        <dbReference type="EMBL" id="MFC6045879.1"/>
    </source>
</evidence>
<protein>
    <recommendedName>
        <fullName evidence="4">Secreted protein</fullName>
    </recommendedName>
</protein>
<keyword evidence="3" id="KW-1185">Reference proteome</keyword>
<reference evidence="3" key="1">
    <citation type="journal article" date="2019" name="Int. J. Syst. Evol. Microbiol.">
        <title>The Global Catalogue of Microorganisms (GCM) 10K type strain sequencing project: providing services to taxonomists for standard genome sequencing and annotation.</title>
        <authorList>
            <consortium name="The Broad Institute Genomics Platform"/>
            <consortium name="The Broad Institute Genome Sequencing Center for Infectious Disease"/>
            <person name="Wu L."/>
            <person name="Ma J."/>
        </authorList>
    </citation>
    <scope>NUCLEOTIDE SEQUENCE [LARGE SCALE GENOMIC DNA]</scope>
    <source>
        <strain evidence="3">CCUG 54522</strain>
    </source>
</reference>
<name>A0ABW1LR34_9ACTN</name>
<dbReference type="EMBL" id="JBHSRJ010000009">
    <property type="protein sequence ID" value="MFC6045879.1"/>
    <property type="molecule type" value="Genomic_DNA"/>
</dbReference>
<proteinExistence type="predicted"/>
<keyword evidence="1" id="KW-0732">Signal</keyword>
<feature type="chain" id="PRO_5046399950" description="Secreted protein" evidence="1">
    <location>
        <begin position="20"/>
        <end position="210"/>
    </location>
</feature>
<comment type="caution">
    <text evidence="2">The sequence shown here is derived from an EMBL/GenBank/DDBJ whole genome shotgun (WGS) entry which is preliminary data.</text>
</comment>
<gene>
    <name evidence="2" type="ORF">ACFPYL_22545</name>
</gene>
<dbReference type="PROSITE" id="PS51257">
    <property type="entry name" value="PROKAR_LIPOPROTEIN"/>
    <property type="match status" value="1"/>
</dbReference>
<evidence type="ECO:0000313" key="3">
    <source>
        <dbReference type="Proteomes" id="UP001596135"/>
    </source>
</evidence>
<dbReference type="Proteomes" id="UP001596135">
    <property type="component" value="Unassembled WGS sequence"/>
</dbReference>